<organism evidence="1 2">
    <name type="scientific">Pipistrellus kuhlii</name>
    <name type="common">Kuhl's pipistrelle</name>
    <dbReference type="NCBI Taxonomy" id="59472"/>
    <lineage>
        <taxon>Eukaryota</taxon>
        <taxon>Metazoa</taxon>
        <taxon>Chordata</taxon>
        <taxon>Craniata</taxon>
        <taxon>Vertebrata</taxon>
        <taxon>Euteleostomi</taxon>
        <taxon>Mammalia</taxon>
        <taxon>Eutheria</taxon>
        <taxon>Laurasiatheria</taxon>
        <taxon>Chiroptera</taxon>
        <taxon>Yangochiroptera</taxon>
        <taxon>Vespertilionidae</taxon>
        <taxon>Pipistrellus</taxon>
    </lineage>
</organism>
<evidence type="ECO:0000313" key="1">
    <source>
        <dbReference type="EMBL" id="KAF6332158.1"/>
    </source>
</evidence>
<reference evidence="1 2" key="1">
    <citation type="journal article" date="2020" name="Nature">
        <title>Six reference-quality genomes reveal evolution of bat adaptations.</title>
        <authorList>
            <person name="Jebb D."/>
            <person name="Huang Z."/>
            <person name="Pippel M."/>
            <person name="Hughes G.M."/>
            <person name="Lavrichenko K."/>
            <person name="Devanna P."/>
            <person name="Winkler S."/>
            <person name="Jermiin L.S."/>
            <person name="Skirmuntt E.C."/>
            <person name="Katzourakis A."/>
            <person name="Burkitt-Gray L."/>
            <person name="Ray D.A."/>
            <person name="Sullivan K.A.M."/>
            <person name="Roscito J.G."/>
            <person name="Kirilenko B.M."/>
            <person name="Davalos L.M."/>
            <person name="Corthals A.P."/>
            <person name="Power M.L."/>
            <person name="Jones G."/>
            <person name="Ransome R.D."/>
            <person name="Dechmann D.K.N."/>
            <person name="Locatelli A.G."/>
            <person name="Puechmaille S.J."/>
            <person name="Fedrigo O."/>
            <person name="Jarvis E.D."/>
            <person name="Hiller M."/>
            <person name="Vernes S.C."/>
            <person name="Myers E.W."/>
            <person name="Teeling E.C."/>
        </authorList>
    </citation>
    <scope>NUCLEOTIDE SEQUENCE [LARGE SCALE GENOMIC DNA]</scope>
    <source>
        <strain evidence="1">MPipKuh1</strain>
        <tissue evidence="1">Flight muscle</tissue>
    </source>
</reference>
<accession>A0A7J7W4N9</accession>
<dbReference type="GO" id="GO:0000398">
    <property type="term" value="P:mRNA splicing, via spliceosome"/>
    <property type="evidence" value="ECO:0007669"/>
    <property type="project" value="InterPro"/>
</dbReference>
<dbReference type="EMBL" id="JACAGB010000012">
    <property type="protein sequence ID" value="KAF6332158.1"/>
    <property type="molecule type" value="Genomic_DNA"/>
</dbReference>
<protein>
    <submittedName>
        <fullName evidence="1">SMU1 DNA replication regulator and spliceosomal factor</fullName>
    </submittedName>
</protein>
<comment type="caution">
    <text evidence="1">The sequence shown here is derived from an EMBL/GenBank/DDBJ whole genome shotgun (WGS) entry which is preliminary data.</text>
</comment>
<dbReference type="PANTHER" id="PTHR22848">
    <property type="entry name" value="WD40 REPEAT PROTEIN"/>
    <property type="match status" value="1"/>
</dbReference>
<evidence type="ECO:0000313" key="2">
    <source>
        <dbReference type="Proteomes" id="UP000558488"/>
    </source>
</evidence>
<keyword evidence="2" id="KW-1185">Reference proteome</keyword>
<dbReference type="InterPro" id="IPR045184">
    <property type="entry name" value="SMU1"/>
</dbReference>
<dbReference type="Proteomes" id="UP000558488">
    <property type="component" value="Unassembled WGS sequence"/>
</dbReference>
<dbReference type="AlphaFoldDB" id="A0A7J7W4N9"/>
<proteinExistence type="predicted"/>
<gene>
    <name evidence="1" type="ORF">mPipKuh1_016335</name>
</gene>
<name>A0A7J7W4N9_PIPKU</name>
<sequence length="101" mass="11498">MIMLKQTQPERYIHLENLLARSYFDPREAYPDGSSKEKRRAAIAQALAGEVSVVPPSRLMALLGQVMKVCGTEITLYINYMYKLKESGILCIDNYLCSCLY</sequence>